<evidence type="ECO:0000313" key="2">
    <source>
        <dbReference type="EMBL" id="KKN93562.1"/>
    </source>
</evidence>
<keyword evidence="1" id="KW-1133">Transmembrane helix</keyword>
<comment type="caution">
    <text evidence="2">The sequence shown here is derived from an EMBL/GenBank/DDBJ whole genome shotgun (WGS) entry which is preliminary data.</text>
</comment>
<dbReference type="AlphaFoldDB" id="A0A0F9V1H6"/>
<gene>
    <name evidence="2" type="ORF">LCGC14_0197510</name>
</gene>
<name>A0A0F9V1H6_9ZZZZ</name>
<feature type="transmembrane region" description="Helical" evidence="1">
    <location>
        <begin position="6"/>
        <end position="23"/>
    </location>
</feature>
<feature type="transmembrane region" description="Helical" evidence="1">
    <location>
        <begin position="35"/>
        <end position="56"/>
    </location>
</feature>
<accession>A0A0F9V1H6</accession>
<dbReference type="EMBL" id="LAZR01000085">
    <property type="protein sequence ID" value="KKN93562.1"/>
    <property type="molecule type" value="Genomic_DNA"/>
</dbReference>
<feature type="transmembrane region" description="Helical" evidence="1">
    <location>
        <begin position="62"/>
        <end position="85"/>
    </location>
</feature>
<organism evidence="2">
    <name type="scientific">marine sediment metagenome</name>
    <dbReference type="NCBI Taxonomy" id="412755"/>
    <lineage>
        <taxon>unclassified sequences</taxon>
        <taxon>metagenomes</taxon>
        <taxon>ecological metagenomes</taxon>
    </lineage>
</organism>
<proteinExistence type="predicted"/>
<sequence length="106" mass="11720">MYIYILIAGFGGGVLRGLVGFIKHQYSYKNVKFQIPYFLVMMFISGIVGLLTAAAIKELGINFLGILELTPVLALIIGYAGGDFLENIYKIIIKKPSLYSLPDDLK</sequence>
<reference evidence="2" key="1">
    <citation type="journal article" date="2015" name="Nature">
        <title>Complex archaea that bridge the gap between prokaryotes and eukaryotes.</title>
        <authorList>
            <person name="Spang A."/>
            <person name="Saw J.H."/>
            <person name="Jorgensen S.L."/>
            <person name="Zaremba-Niedzwiedzka K."/>
            <person name="Martijn J."/>
            <person name="Lind A.E."/>
            <person name="van Eijk R."/>
            <person name="Schleper C."/>
            <person name="Guy L."/>
            <person name="Ettema T.J."/>
        </authorList>
    </citation>
    <scope>NUCLEOTIDE SEQUENCE</scope>
</reference>
<protein>
    <submittedName>
        <fullName evidence="2">Uncharacterized protein</fullName>
    </submittedName>
</protein>
<evidence type="ECO:0000256" key="1">
    <source>
        <dbReference type="SAM" id="Phobius"/>
    </source>
</evidence>
<keyword evidence="1" id="KW-0812">Transmembrane</keyword>
<keyword evidence="1" id="KW-0472">Membrane</keyword>